<keyword evidence="3" id="KW-1185">Reference proteome</keyword>
<evidence type="ECO:0000313" key="2">
    <source>
        <dbReference type="EMBL" id="GAA4386388.1"/>
    </source>
</evidence>
<proteinExistence type="predicted"/>
<evidence type="ECO:0000256" key="1">
    <source>
        <dbReference type="SAM" id="MobiDB-lite"/>
    </source>
</evidence>
<feature type="compositionally biased region" description="Acidic residues" evidence="1">
    <location>
        <begin position="85"/>
        <end position="97"/>
    </location>
</feature>
<dbReference type="Proteomes" id="UP001500635">
    <property type="component" value="Unassembled WGS sequence"/>
</dbReference>
<protein>
    <recommendedName>
        <fullName evidence="4">Helix-turn-helix domain-containing protein</fullName>
    </recommendedName>
</protein>
<dbReference type="EMBL" id="BAABFR010000009">
    <property type="protein sequence ID" value="GAA4386388.1"/>
    <property type="molecule type" value="Genomic_DNA"/>
</dbReference>
<gene>
    <name evidence="2" type="ORF">GCM10023147_09580</name>
</gene>
<sequence length="127" mass="13654">MVASLRESGLSIRAIAAATGHGVATVKRELDAAGVPNGTPEPQPITGTDGKTYTPKPRPEPDLSDVDWDEPPYGPDTDGTTPENDWLDTDEVDDLDGATEIAPGITAADLANRDRATRRRPRRRRPL</sequence>
<organism evidence="2 3">
    <name type="scientific">Tsukamurella soli</name>
    <dbReference type="NCBI Taxonomy" id="644556"/>
    <lineage>
        <taxon>Bacteria</taxon>
        <taxon>Bacillati</taxon>
        <taxon>Actinomycetota</taxon>
        <taxon>Actinomycetes</taxon>
        <taxon>Mycobacteriales</taxon>
        <taxon>Tsukamurellaceae</taxon>
        <taxon>Tsukamurella</taxon>
    </lineage>
</organism>
<name>A0ABP8J7E7_9ACTN</name>
<evidence type="ECO:0000313" key="3">
    <source>
        <dbReference type="Proteomes" id="UP001500635"/>
    </source>
</evidence>
<accession>A0ABP8J7E7</accession>
<reference evidence="3" key="1">
    <citation type="journal article" date="2019" name="Int. J. Syst. Evol. Microbiol.">
        <title>The Global Catalogue of Microorganisms (GCM) 10K type strain sequencing project: providing services to taxonomists for standard genome sequencing and annotation.</title>
        <authorList>
            <consortium name="The Broad Institute Genomics Platform"/>
            <consortium name="The Broad Institute Genome Sequencing Center for Infectious Disease"/>
            <person name="Wu L."/>
            <person name="Ma J."/>
        </authorList>
    </citation>
    <scope>NUCLEOTIDE SEQUENCE [LARGE SCALE GENOMIC DNA]</scope>
    <source>
        <strain evidence="3">JCM 17688</strain>
    </source>
</reference>
<evidence type="ECO:0008006" key="4">
    <source>
        <dbReference type="Google" id="ProtNLM"/>
    </source>
</evidence>
<comment type="caution">
    <text evidence="2">The sequence shown here is derived from an EMBL/GenBank/DDBJ whole genome shotgun (WGS) entry which is preliminary data.</text>
</comment>
<feature type="region of interest" description="Disordered" evidence="1">
    <location>
        <begin position="30"/>
        <end position="127"/>
    </location>
</feature>
<feature type="compositionally biased region" description="Basic residues" evidence="1">
    <location>
        <begin position="116"/>
        <end position="127"/>
    </location>
</feature>